<reference evidence="2" key="1">
    <citation type="submission" date="2023-01" db="EMBL/GenBank/DDBJ databases">
        <title>Exophiala dermititidis isolated from Cystic Fibrosis Patient.</title>
        <authorList>
            <person name="Kurbessoian T."/>
            <person name="Crocker A."/>
            <person name="Murante D."/>
            <person name="Hogan D.A."/>
            <person name="Stajich J.E."/>
        </authorList>
    </citation>
    <scope>NUCLEOTIDE SEQUENCE</scope>
    <source>
        <strain evidence="2">Ex8</strain>
    </source>
</reference>
<dbReference type="EMBL" id="JAJGCB010000003">
    <property type="protein sequence ID" value="KAJ8993697.1"/>
    <property type="molecule type" value="Genomic_DNA"/>
</dbReference>
<evidence type="ECO:0000313" key="3">
    <source>
        <dbReference type="Proteomes" id="UP001161757"/>
    </source>
</evidence>
<dbReference type="Proteomes" id="UP001161757">
    <property type="component" value="Unassembled WGS sequence"/>
</dbReference>
<feature type="compositionally biased region" description="Polar residues" evidence="1">
    <location>
        <begin position="66"/>
        <end position="81"/>
    </location>
</feature>
<evidence type="ECO:0000313" key="2">
    <source>
        <dbReference type="EMBL" id="KAJ8993697.1"/>
    </source>
</evidence>
<comment type="caution">
    <text evidence="2">The sequence shown here is derived from an EMBL/GenBank/DDBJ whole genome shotgun (WGS) entry which is preliminary data.</text>
</comment>
<organism evidence="2 3">
    <name type="scientific">Exophiala dermatitidis</name>
    <name type="common">Black yeast-like fungus</name>
    <name type="synonym">Wangiella dermatitidis</name>
    <dbReference type="NCBI Taxonomy" id="5970"/>
    <lineage>
        <taxon>Eukaryota</taxon>
        <taxon>Fungi</taxon>
        <taxon>Dikarya</taxon>
        <taxon>Ascomycota</taxon>
        <taxon>Pezizomycotina</taxon>
        <taxon>Eurotiomycetes</taxon>
        <taxon>Chaetothyriomycetidae</taxon>
        <taxon>Chaetothyriales</taxon>
        <taxon>Herpotrichiellaceae</taxon>
        <taxon>Exophiala</taxon>
    </lineage>
</organism>
<feature type="region of interest" description="Disordered" evidence="1">
    <location>
        <begin position="55"/>
        <end position="101"/>
    </location>
</feature>
<proteinExistence type="predicted"/>
<gene>
    <name evidence="2" type="ORF">HRR80_002204</name>
</gene>
<sequence length="101" mass="11018">MCVCTQGFTHILGGARLRQAERAGRRDFSIEAMLVARLRIVVALVGIEVQASQHFGKQIPQKGRPSLSQTCLRGTRSNSALPEQFESGTGPRGLDLTPKKE</sequence>
<dbReference type="AlphaFoldDB" id="A0AAN6EY12"/>
<evidence type="ECO:0000256" key="1">
    <source>
        <dbReference type="SAM" id="MobiDB-lite"/>
    </source>
</evidence>
<name>A0AAN6EY12_EXODE</name>
<protein>
    <submittedName>
        <fullName evidence="2">Uncharacterized protein</fullName>
    </submittedName>
</protein>
<accession>A0AAN6EY12</accession>